<sequence length="52" mass="5632">MLHGTVKNCSTWASSSVAGTPYILERSHLKSSVTWTQKEEDGSCSRGGMMAQ</sequence>
<evidence type="ECO:0000313" key="2">
    <source>
        <dbReference type="Proteomes" id="UP001162483"/>
    </source>
</evidence>
<name>A0ABN9GXC5_9NEOB</name>
<proteinExistence type="predicted"/>
<evidence type="ECO:0000313" key="1">
    <source>
        <dbReference type="EMBL" id="CAI9613178.1"/>
    </source>
</evidence>
<comment type="caution">
    <text evidence="1">The sequence shown here is derived from an EMBL/GenBank/DDBJ whole genome shotgun (WGS) entry which is preliminary data.</text>
</comment>
<dbReference type="EMBL" id="CATNWA010019432">
    <property type="protein sequence ID" value="CAI9613178.1"/>
    <property type="molecule type" value="Genomic_DNA"/>
</dbReference>
<accession>A0ABN9GXC5</accession>
<gene>
    <name evidence="1" type="ORF">SPARVUS_LOCUS14845968</name>
</gene>
<reference evidence="1" key="1">
    <citation type="submission" date="2023-05" db="EMBL/GenBank/DDBJ databases">
        <authorList>
            <person name="Stuckert A."/>
        </authorList>
    </citation>
    <scope>NUCLEOTIDE SEQUENCE</scope>
</reference>
<keyword evidence="2" id="KW-1185">Reference proteome</keyword>
<dbReference type="Proteomes" id="UP001162483">
    <property type="component" value="Unassembled WGS sequence"/>
</dbReference>
<protein>
    <submittedName>
        <fullName evidence="1">Uncharacterized protein</fullName>
    </submittedName>
</protein>
<organism evidence="1 2">
    <name type="scientific">Staurois parvus</name>
    <dbReference type="NCBI Taxonomy" id="386267"/>
    <lineage>
        <taxon>Eukaryota</taxon>
        <taxon>Metazoa</taxon>
        <taxon>Chordata</taxon>
        <taxon>Craniata</taxon>
        <taxon>Vertebrata</taxon>
        <taxon>Euteleostomi</taxon>
        <taxon>Amphibia</taxon>
        <taxon>Batrachia</taxon>
        <taxon>Anura</taxon>
        <taxon>Neobatrachia</taxon>
        <taxon>Ranoidea</taxon>
        <taxon>Ranidae</taxon>
        <taxon>Staurois</taxon>
    </lineage>
</organism>